<reference evidence="2 3" key="1">
    <citation type="submission" date="2015-07" db="EMBL/GenBank/DDBJ databases">
        <authorList>
            <person name="Ju K.-S."/>
            <person name="Doroghazi J.R."/>
            <person name="Metcalf W.W."/>
        </authorList>
    </citation>
    <scope>NUCLEOTIDE SEQUENCE [LARGE SCALE GENOMIC DNA]</scope>
    <source>
        <strain evidence="2 3">NRRL B-3589</strain>
    </source>
</reference>
<organism evidence="2 3">
    <name type="scientific">Streptomyces varsoviensis</name>
    <dbReference type="NCBI Taxonomy" id="67373"/>
    <lineage>
        <taxon>Bacteria</taxon>
        <taxon>Bacillati</taxon>
        <taxon>Actinomycetota</taxon>
        <taxon>Actinomycetes</taxon>
        <taxon>Kitasatosporales</taxon>
        <taxon>Streptomycetaceae</taxon>
        <taxon>Streptomyces</taxon>
    </lineage>
</organism>
<name>A0ABR5IRH2_9ACTN</name>
<accession>A0ABR5IRH2</accession>
<feature type="transmembrane region" description="Helical" evidence="1">
    <location>
        <begin position="20"/>
        <end position="47"/>
    </location>
</feature>
<gene>
    <name evidence="2" type="ORF">ADK38_46080</name>
</gene>
<proteinExistence type="predicted"/>
<sequence length="90" mass="9008">ALMAAAGVELAYFPLRRPELLGLQGVGGTSAVLLSCGLLGCAVLLLLRPRRAPACGVAAIVLGLVSCPMANLGGFLVGMVLAVLGLSLIH</sequence>
<protein>
    <submittedName>
        <fullName evidence="2">Uncharacterized protein</fullName>
    </submittedName>
</protein>
<dbReference type="EMBL" id="LGUT01004557">
    <property type="protein sequence ID" value="KOG45753.1"/>
    <property type="molecule type" value="Genomic_DNA"/>
</dbReference>
<feature type="non-terminal residue" evidence="2">
    <location>
        <position position="1"/>
    </location>
</feature>
<evidence type="ECO:0000256" key="1">
    <source>
        <dbReference type="SAM" id="Phobius"/>
    </source>
</evidence>
<dbReference type="Pfam" id="PF19609">
    <property type="entry name" value="DUF6114"/>
    <property type="match status" value="1"/>
</dbReference>
<feature type="non-terminal residue" evidence="2">
    <location>
        <position position="90"/>
    </location>
</feature>
<keyword evidence="1" id="KW-1133">Transmembrane helix</keyword>
<keyword evidence="1" id="KW-0472">Membrane</keyword>
<dbReference type="Proteomes" id="UP000037020">
    <property type="component" value="Unassembled WGS sequence"/>
</dbReference>
<evidence type="ECO:0000313" key="3">
    <source>
        <dbReference type="Proteomes" id="UP000037020"/>
    </source>
</evidence>
<dbReference type="InterPro" id="IPR046096">
    <property type="entry name" value="DUF6114"/>
</dbReference>
<feature type="transmembrane region" description="Helical" evidence="1">
    <location>
        <begin position="59"/>
        <end position="89"/>
    </location>
</feature>
<evidence type="ECO:0000313" key="2">
    <source>
        <dbReference type="EMBL" id="KOG45753.1"/>
    </source>
</evidence>
<keyword evidence="1" id="KW-0812">Transmembrane</keyword>
<comment type="caution">
    <text evidence="2">The sequence shown here is derived from an EMBL/GenBank/DDBJ whole genome shotgun (WGS) entry which is preliminary data.</text>
</comment>
<keyword evidence="3" id="KW-1185">Reference proteome</keyword>